<dbReference type="EMBL" id="CP136594">
    <property type="protein sequence ID" value="WOE74019.1"/>
    <property type="molecule type" value="Genomic_DNA"/>
</dbReference>
<evidence type="ECO:0000313" key="2">
    <source>
        <dbReference type="Proteomes" id="UP001302429"/>
    </source>
</evidence>
<protein>
    <submittedName>
        <fullName evidence="1">Uncharacterized protein</fullName>
    </submittedName>
</protein>
<name>A0AA97F487_9SPHN</name>
<reference evidence="1 2" key="1">
    <citation type="submission" date="2023-10" db="EMBL/GenBank/DDBJ databases">
        <title>Complete genome sequence of a Sphingomonadaceae bacterium.</title>
        <authorList>
            <person name="Yan C."/>
        </authorList>
    </citation>
    <scope>NUCLEOTIDE SEQUENCE [LARGE SCALE GENOMIC DNA]</scope>
    <source>
        <strain evidence="1 2">SCSIO 66989</strain>
    </source>
</reference>
<accession>A0AA97F487</accession>
<sequence length="111" mass="12182">MLITALTLMVTAQAMDADSLRKAYSNCMVDVTIENLDNKVKERAFRKVAEGACPAERAAYMEAIVKDEMEYDASQEDAEAYATEEANGIIEAMAGGYRDMAATNTRPSKED</sequence>
<keyword evidence="2" id="KW-1185">Reference proteome</keyword>
<dbReference type="RefSeq" id="WP_317080251.1">
    <property type="nucleotide sequence ID" value="NZ_CP136594.1"/>
</dbReference>
<gene>
    <name evidence="1" type="ORF">RB602_09100</name>
</gene>
<proteinExistence type="predicted"/>
<organism evidence="1 2">
    <name type="scientific">Alterisphingorhabdus coralli</name>
    <dbReference type="NCBI Taxonomy" id="3071408"/>
    <lineage>
        <taxon>Bacteria</taxon>
        <taxon>Pseudomonadati</taxon>
        <taxon>Pseudomonadota</taxon>
        <taxon>Alphaproteobacteria</taxon>
        <taxon>Sphingomonadales</taxon>
        <taxon>Sphingomonadaceae</taxon>
        <taxon>Alterisphingorhabdus (ex Yan et al. 2024)</taxon>
    </lineage>
</organism>
<evidence type="ECO:0000313" key="1">
    <source>
        <dbReference type="EMBL" id="WOE74019.1"/>
    </source>
</evidence>
<dbReference type="Proteomes" id="UP001302429">
    <property type="component" value="Chromosome"/>
</dbReference>
<dbReference type="AlphaFoldDB" id="A0AA97F487"/>
<dbReference type="KEGG" id="acoa:RB602_09100"/>